<accession>A0ABT1FF93</accession>
<evidence type="ECO:0000313" key="2">
    <source>
        <dbReference type="Proteomes" id="UP001204615"/>
    </source>
</evidence>
<proteinExistence type="predicted"/>
<gene>
    <name evidence="1" type="ORF">NC595_18445</name>
</gene>
<organism evidence="1 2">
    <name type="scientific">Dyella lutea</name>
    <dbReference type="NCBI Taxonomy" id="2950441"/>
    <lineage>
        <taxon>Bacteria</taxon>
        <taxon>Pseudomonadati</taxon>
        <taxon>Pseudomonadota</taxon>
        <taxon>Gammaproteobacteria</taxon>
        <taxon>Lysobacterales</taxon>
        <taxon>Rhodanobacteraceae</taxon>
        <taxon>Dyella</taxon>
    </lineage>
</organism>
<dbReference type="Proteomes" id="UP001204615">
    <property type="component" value="Unassembled WGS sequence"/>
</dbReference>
<dbReference type="RefSeq" id="WP_253568827.1">
    <property type="nucleotide sequence ID" value="NZ_JAMZEK010000004.1"/>
</dbReference>
<sequence>MNGIELSVRTNVKDISKKLSNLANKQLDFATAQALTTLAKQVQQGEKDNIRKTFKHPKPFTVNAVGVRGATKRTLTATVFVRPIAAKYLKPYEEGGRHVLPGRALLNPKDIRLDQYGQLTRATLKRLKARRDVFIGPMQTKHGTINGVWQRVKASKGQPGKLKLLIRFGDALPVTKRLGYAQRARTIIDRGFNRAFGAAMGRALATAR</sequence>
<evidence type="ECO:0008006" key="3">
    <source>
        <dbReference type="Google" id="ProtNLM"/>
    </source>
</evidence>
<keyword evidence="2" id="KW-1185">Reference proteome</keyword>
<protein>
    <recommendedName>
        <fullName evidence="3">Minor tail protein Z (GPZ)</fullName>
    </recommendedName>
</protein>
<dbReference type="EMBL" id="JAMZEK010000004">
    <property type="protein sequence ID" value="MCP1376032.1"/>
    <property type="molecule type" value="Genomic_DNA"/>
</dbReference>
<name>A0ABT1FF93_9GAMM</name>
<comment type="caution">
    <text evidence="1">The sequence shown here is derived from an EMBL/GenBank/DDBJ whole genome shotgun (WGS) entry which is preliminary data.</text>
</comment>
<reference evidence="1 2" key="1">
    <citation type="submission" date="2022-06" db="EMBL/GenBank/DDBJ databases">
        <title>Dyella sp. Sa strain:Sa Genome sequencing.</title>
        <authorList>
            <person name="Park S."/>
        </authorList>
    </citation>
    <scope>NUCLEOTIDE SEQUENCE [LARGE SCALE GENOMIC DNA]</scope>
    <source>
        <strain evidence="1 2">Sa</strain>
    </source>
</reference>
<evidence type="ECO:0000313" key="1">
    <source>
        <dbReference type="EMBL" id="MCP1376032.1"/>
    </source>
</evidence>